<feature type="binding site" evidence="16">
    <location>
        <position position="591"/>
    </location>
    <ligand>
        <name>ATP</name>
        <dbReference type="ChEBI" id="CHEBI:30616"/>
    </ligand>
</feature>
<dbReference type="InterPro" id="IPR023298">
    <property type="entry name" value="ATPase_P-typ_TM_dom_sf"/>
</dbReference>
<dbReference type="PANTHER" id="PTHR24092">
    <property type="entry name" value="PROBABLE PHOSPHOLIPID-TRANSPORTING ATPASE"/>
    <property type="match status" value="1"/>
</dbReference>
<feature type="binding site" evidence="17">
    <location>
        <position position="465"/>
    </location>
    <ligand>
        <name>Mg(2+)</name>
        <dbReference type="ChEBI" id="CHEBI:18420"/>
    </ligand>
</feature>
<proteinExistence type="inferred from homology"/>
<keyword evidence="4" id="KW-0813">Transport</keyword>
<feature type="binding site" evidence="16">
    <location>
        <position position="644"/>
    </location>
    <ligand>
        <name>ATP</name>
        <dbReference type="ChEBI" id="CHEBI:30616"/>
    </ligand>
</feature>
<dbReference type="Pfam" id="PF00702">
    <property type="entry name" value="Hydrolase"/>
    <property type="match status" value="1"/>
</dbReference>
<keyword evidence="12" id="KW-0445">Lipid transport</keyword>
<dbReference type="NCBIfam" id="TIGR01652">
    <property type="entry name" value="ATPase-Plipid"/>
    <property type="match status" value="1"/>
</dbReference>
<evidence type="ECO:0000256" key="1">
    <source>
        <dbReference type="ARBA" id="ARBA00001946"/>
    </source>
</evidence>
<feature type="region of interest" description="Disordered" evidence="19">
    <location>
        <begin position="1"/>
        <end position="27"/>
    </location>
</feature>
<feature type="transmembrane region" description="Helical" evidence="18">
    <location>
        <begin position="1028"/>
        <end position="1049"/>
    </location>
</feature>
<evidence type="ECO:0000259" key="22">
    <source>
        <dbReference type="Pfam" id="PF16212"/>
    </source>
</evidence>
<dbReference type="PROSITE" id="PS00154">
    <property type="entry name" value="ATPASE_E1_E2"/>
    <property type="match status" value="1"/>
</dbReference>
<evidence type="ECO:0000256" key="11">
    <source>
        <dbReference type="ARBA" id="ARBA00022989"/>
    </source>
</evidence>
<dbReference type="Gene3D" id="2.70.150.10">
    <property type="entry name" value="Calcium-transporting ATPase, cytoplasmic transduction domain A"/>
    <property type="match status" value="1"/>
</dbReference>
<keyword evidence="7 16" id="KW-0547">Nucleotide-binding</keyword>
<dbReference type="GO" id="GO:0005768">
    <property type="term" value="C:endosome"/>
    <property type="evidence" value="ECO:0007669"/>
    <property type="project" value="TreeGrafter"/>
</dbReference>
<evidence type="ECO:0000256" key="7">
    <source>
        <dbReference type="ARBA" id="ARBA00022741"/>
    </source>
</evidence>
<comment type="similarity">
    <text evidence="3 18">Belongs to the cation transport ATPase (P-type) (TC 3.A.3) family. Type IV subfamily.</text>
</comment>
<dbReference type="InterPro" id="IPR023214">
    <property type="entry name" value="HAD_sf"/>
</dbReference>
<gene>
    <name evidence="24" type="ORF">KFE25_000305</name>
    <name evidence="23" type="ORF">KFE25_010445</name>
</gene>
<evidence type="ECO:0000256" key="18">
    <source>
        <dbReference type="RuleBase" id="RU362033"/>
    </source>
</evidence>
<evidence type="ECO:0000256" key="5">
    <source>
        <dbReference type="ARBA" id="ARBA00022692"/>
    </source>
</evidence>
<dbReference type="GO" id="GO:0045332">
    <property type="term" value="P:phospholipid translocation"/>
    <property type="evidence" value="ECO:0007669"/>
    <property type="project" value="TreeGrafter"/>
</dbReference>
<dbReference type="PANTHER" id="PTHR24092:SF5">
    <property type="entry name" value="PHOSPHOLIPID-TRANSPORTING ATPASE"/>
    <property type="match status" value="1"/>
</dbReference>
<feature type="domain" description="P-type ATPase A" evidence="20">
    <location>
        <begin position="182"/>
        <end position="222"/>
    </location>
</feature>
<dbReference type="SFLD" id="SFLDG00002">
    <property type="entry name" value="C1.7:_P-type_atpase_like"/>
    <property type="match status" value="1"/>
</dbReference>
<feature type="binding site" evidence="16">
    <location>
        <position position="548"/>
    </location>
    <ligand>
        <name>ATP</name>
        <dbReference type="ChEBI" id="CHEBI:30616"/>
    </ligand>
</feature>
<feature type="transmembrane region" description="Helical" evidence="18">
    <location>
        <begin position="925"/>
        <end position="944"/>
    </location>
</feature>
<evidence type="ECO:0000313" key="24">
    <source>
        <dbReference type="EMBL" id="KAG8464137.1"/>
    </source>
</evidence>
<dbReference type="Pfam" id="PF16212">
    <property type="entry name" value="PhoLip_ATPase_C"/>
    <property type="match status" value="1"/>
</dbReference>
<feature type="binding site" evidence="16">
    <location>
        <position position="838"/>
    </location>
    <ligand>
        <name>ATP</name>
        <dbReference type="ChEBI" id="CHEBI:30616"/>
    </ligand>
</feature>
<feature type="transmembrane region" description="Helical" evidence="18">
    <location>
        <begin position="141"/>
        <end position="159"/>
    </location>
</feature>
<feature type="binding site" evidence="16">
    <location>
        <position position="728"/>
    </location>
    <ligand>
        <name>ATP</name>
        <dbReference type="ChEBI" id="CHEBI:30616"/>
    </ligand>
</feature>
<feature type="binding site" evidence="16">
    <location>
        <position position="726"/>
    </location>
    <ligand>
        <name>ATP</name>
        <dbReference type="ChEBI" id="CHEBI:30616"/>
    </ligand>
</feature>
<feature type="active site" description="4-aspartylphosphate intermediate" evidence="15">
    <location>
        <position position="465"/>
    </location>
</feature>
<comment type="catalytic activity">
    <reaction evidence="14 18">
        <text>ATP + H2O + phospholipidSide 1 = ADP + phosphate + phospholipidSide 2.</text>
        <dbReference type="EC" id="7.6.2.1"/>
    </reaction>
</comment>
<name>A0A8J6C0W1_DIALT</name>
<dbReference type="SUPFAM" id="SSF56784">
    <property type="entry name" value="HAD-like"/>
    <property type="match status" value="1"/>
</dbReference>
<dbReference type="InterPro" id="IPR032630">
    <property type="entry name" value="P_typ_ATPase_c"/>
</dbReference>
<dbReference type="GO" id="GO:0005886">
    <property type="term" value="C:plasma membrane"/>
    <property type="evidence" value="ECO:0007669"/>
    <property type="project" value="TreeGrafter"/>
</dbReference>
<evidence type="ECO:0000256" key="17">
    <source>
        <dbReference type="PIRSR" id="PIRSR606539-3"/>
    </source>
</evidence>
<feature type="binding site" evidence="16">
    <location>
        <position position="809"/>
    </location>
    <ligand>
        <name>ATP</name>
        <dbReference type="ChEBI" id="CHEBI:30616"/>
    </ligand>
</feature>
<dbReference type="GO" id="GO:0005524">
    <property type="term" value="F:ATP binding"/>
    <property type="evidence" value="ECO:0007669"/>
    <property type="project" value="UniProtKB-UniRule"/>
</dbReference>
<feature type="domain" description="P-type ATPase C-terminal" evidence="22">
    <location>
        <begin position="862"/>
        <end position="1096"/>
    </location>
</feature>
<evidence type="ECO:0000256" key="13">
    <source>
        <dbReference type="ARBA" id="ARBA00023136"/>
    </source>
</evidence>
<reference evidence="23" key="1">
    <citation type="submission" date="2021-05" db="EMBL/GenBank/DDBJ databases">
        <title>The genome of the haptophyte Pavlova lutheri (Diacronema luteri, Pavlovales) - a model for lipid biosynthesis in eukaryotic algae.</title>
        <authorList>
            <person name="Hulatt C.J."/>
            <person name="Posewitz M.C."/>
        </authorList>
    </citation>
    <scope>NUCLEOTIDE SEQUENCE</scope>
    <source>
        <strain evidence="23">NIVA-4/92</strain>
    </source>
</reference>
<dbReference type="InterPro" id="IPR001757">
    <property type="entry name" value="P_typ_ATPase"/>
</dbReference>
<dbReference type="SFLD" id="SFLDF00027">
    <property type="entry name" value="p-type_atpase"/>
    <property type="match status" value="1"/>
</dbReference>
<evidence type="ECO:0000256" key="19">
    <source>
        <dbReference type="SAM" id="MobiDB-lite"/>
    </source>
</evidence>
<feature type="compositionally biased region" description="Low complexity" evidence="19">
    <location>
        <begin position="10"/>
        <end position="20"/>
    </location>
</feature>
<dbReference type="NCBIfam" id="TIGR01494">
    <property type="entry name" value="ATPase_P-type"/>
    <property type="match status" value="2"/>
</dbReference>
<feature type="binding site" evidence="17">
    <location>
        <position position="467"/>
    </location>
    <ligand>
        <name>Mg(2+)</name>
        <dbReference type="ChEBI" id="CHEBI:18420"/>
    </ligand>
</feature>
<evidence type="ECO:0000313" key="25">
    <source>
        <dbReference type="Proteomes" id="UP000751190"/>
    </source>
</evidence>
<feature type="binding site" evidence="16">
    <location>
        <position position="467"/>
    </location>
    <ligand>
        <name>ATP</name>
        <dbReference type="ChEBI" id="CHEBI:30616"/>
    </ligand>
</feature>
<keyword evidence="5 18" id="KW-0812">Transmembrane</keyword>
<dbReference type="Pfam" id="PF16209">
    <property type="entry name" value="PhoLip_ATPase_N"/>
    <property type="match status" value="1"/>
</dbReference>
<organism evidence="23 25">
    <name type="scientific">Diacronema lutheri</name>
    <name type="common">Unicellular marine alga</name>
    <name type="synonym">Monochrysis lutheri</name>
    <dbReference type="NCBI Taxonomy" id="2081491"/>
    <lineage>
        <taxon>Eukaryota</taxon>
        <taxon>Haptista</taxon>
        <taxon>Haptophyta</taxon>
        <taxon>Pavlovophyceae</taxon>
        <taxon>Pavlovales</taxon>
        <taxon>Pavlovaceae</taxon>
        <taxon>Diacronema</taxon>
    </lineage>
</organism>
<comment type="cofactor">
    <cofactor evidence="1 17">
        <name>Mg(2+)</name>
        <dbReference type="ChEBI" id="CHEBI:18420"/>
    </cofactor>
</comment>
<dbReference type="FunFam" id="3.40.50.1000:FF:000009">
    <property type="entry name" value="Phospholipid-transporting ATPase"/>
    <property type="match status" value="1"/>
</dbReference>
<accession>A0A8J6C0W1</accession>
<dbReference type="InterPro" id="IPR018303">
    <property type="entry name" value="ATPase_P-typ_P_site"/>
</dbReference>
<dbReference type="InterPro" id="IPR006539">
    <property type="entry name" value="P-type_ATPase_IV"/>
</dbReference>
<feature type="transmembrane region" description="Helical" evidence="18">
    <location>
        <begin position="372"/>
        <end position="391"/>
    </location>
</feature>
<keyword evidence="11 18" id="KW-1133">Transmembrane helix</keyword>
<feature type="domain" description="P-type ATPase N-terminal" evidence="21">
    <location>
        <begin position="85"/>
        <end position="146"/>
    </location>
</feature>
<evidence type="ECO:0000256" key="15">
    <source>
        <dbReference type="PIRSR" id="PIRSR606539-1"/>
    </source>
</evidence>
<dbReference type="Pfam" id="PF00122">
    <property type="entry name" value="E1-E2_ATPase"/>
    <property type="match status" value="1"/>
</dbReference>
<dbReference type="InterPro" id="IPR023299">
    <property type="entry name" value="ATPase_P-typ_cyto_dom_N"/>
</dbReference>
<dbReference type="SUPFAM" id="SSF81660">
    <property type="entry name" value="Metal cation-transporting ATPase, ATP-binding domain N"/>
    <property type="match status" value="1"/>
</dbReference>
<keyword evidence="13 18" id="KW-0472">Membrane</keyword>
<dbReference type="InterPro" id="IPR059000">
    <property type="entry name" value="ATPase_P-type_domA"/>
</dbReference>
<keyword evidence="25" id="KW-1185">Reference proteome</keyword>
<feature type="transmembrane region" description="Helical" evidence="18">
    <location>
        <begin position="403"/>
        <end position="421"/>
    </location>
</feature>
<evidence type="ECO:0000259" key="20">
    <source>
        <dbReference type="Pfam" id="PF00122"/>
    </source>
</evidence>
<evidence type="ECO:0000256" key="16">
    <source>
        <dbReference type="PIRSR" id="PIRSR606539-2"/>
    </source>
</evidence>
<evidence type="ECO:0000256" key="6">
    <source>
        <dbReference type="ARBA" id="ARBA00022723"/>
    </source>
</evidence>
<feature type="binding site" evidence="17">
    <location>
        <position position="839"/>
    </location>
    <ligand>
        <name>Mg(2+)</name>
        <dbReference type="ChEBI" id="CHEBI:18420"/>
    </ligand>
</feature>
<evidence type="ECO:0000256" key="9">
    <source>
        <dbReference type="ARBA" id="ARBA00022842"/>
    </source>
</evidence>
<evidence type="ECO:0000256" key="2">
    <source>
        <dbReference type="ARBA" id="ARBA00004127"/>
    </source>
</evidence>
<dbReference type="OrthoDB" id="377733at2759"/>
<feature type="transmembrane region" description="Helical" evidence="18">
    <location>
        <begin position="118"/>
        <end position="135"/>
    </location>
</feature>
<keyword evidence="6 17" id="KW-0479">Metal-binding</keyword>
<protein>
    <recommendedName>
        <fullName evidence="18">Phospholipid-transporting ATPase</fullName>
        <ecNumber evidence="18">7.6.2.1</ecNumber>
    </recommendedName>
</protein>
<feature type="transmembrane region" description="Helical" evidence="18">
    <location>
        <begin position="1069"/>
        <end position="1091"/>
    </location>
</feature>
<dbReference type="OMA" id="IAITTWH"/>
<feature type="binding site" evidence="16">
    <location>
        <position position="615"/>
    </location>
    <ligand>
        <name>ATP</name>
        <dbReference type="ChEBI" id="CHEBI:30616"/>
    </ligand>
</feature>
<dbReference type="SUPFAM" id="SSF81653">
    <property type="entry name" value="Calcium ATPase, transduction domain A"/>
    <property type="match status" value="1"/>
</dbReference>
<dbReference type="EC" id="7.6.2.1" evidence="18"/>
<dbReference type="EMBL" id="JAGTXO010000014">
    <property type="protein sequence ID" value="KAG8464137.1"/>
    <property type="molecule type" value="Genomic_DNA"/>
</dbReference>
<evidence type="ECO:0000256" key="14">
    <source>
        <dbReference type="ARBA" id="ARBA00034036"/>
    </source>
</evidence>
<dbReference type="GO" id="GO:0140326">
    <property type="term" value="F:ATPase-coupled intramembrane lipid transporter activity"/>
    <property type="evidence" value="ECO:0007669"/>
    <property type="project" value="UniProtKB-EC"/>
</dbReference>
<dbReference type="GO" id="GO:0016887">
    <property type="term" value="F:ATP hydrolysis activity"/>
    <property type="evidence" value="ECO:0007669"/>
    <property type="project" value="InterPro"/>
</dbReference>
<feature type="binding site" evidence="16">
    <location>
        <position position="839"/>
    </location>
    <ligand>
        <name>ATP</name>
        <dbReference type="ChEBI" id="CHEBI:30616"/>
    </ligand>
</feature>
<dbReference type="Proteomes" id="UP000751190">
    <property type="component" value="Unassembled WGS sequence"/>
</dbReference>
<feature type="binding site" evidence="16">
    <location>
        <position position="815"/>
    </location>
    <ligand>
        <name>ATP</name>
        <dbReference type="ChEBI" id="CHEBI:30616"/>
    </ligand>
</feature>
<comment type="caution">
    <text evidence="23">The sequence shown here is derived from an EMBL/GenBank/DDBJ whole genome shotgun (WGS) entry which is preliminary data.</text>
</comment>
<sequence>MTLPWTRLNASTSTATATRAGPAEEGEGLRCATEMSHNYVRYEELAAAQSASDGLPPRRCCGGVRRALGWVFGNGLHEHRVIRLNAKRPTTRRHCRNVINNQKFSLLTFFPKVLYEQFKFFFNLYFLVVAISQFFPPLKVGFLFTYIAPLAFVLVITMVKEAHDDLKRWLSDRKLNGETYERLCAGGRVERVPSSQIRVGDLIAVQTNQRVPADLVLLRTTEQSGTVFLRTDQLDGETDWKLRVAVPSCQRLDTNHALQSLAATLYAAAPTKDIYEFIGELSTPADGATAAAVAAGAHAQASPGGAGGGGGGGMAAPLAEPLGLENTMWCNTVLASGTAIGAVVYTGDETRCMMNASATPTKVAGLDLQINFLAKILFCFTVSLAALMVLLPPGHSPSLVLKALAFSRFVLLFSSIVPISLRVSLEMAKVTYALHMFQDEGMKGAIVRSSSISEELGGIEYLLTDKTGTLTRNEMVFRKLHLGNHCLTSSGLDEVSGLLRDAWLAEAAGEAPPPLAAQARDALLAIALCHNVSPVAGGHSYQGASPDELALVMFAASCGLLLIARDLRHIVLRRVSDGAELAYEILQEFPFSSESKRMGIVLRSRQTGELSFYAKGADVVMAEKVARSYWLEEEVGNLAREGLRTLVVARRRISEPAYRQFEAELQAARLAKSAALRDQGVRGCVERLEVEMELLCLTAVEDLLQPHVQQTLEKLRNANVRTWMLTGDKLETAMVIAQNASLVPRGGAFYPLVARTALEALQKLRGYPQGVMHAPCLLVDGTSLELCLANHQVLFLEVACAAPAVVCCRCSPTQKGQIVRLIRTHTGKCTAAIGDGGNDIPMIREAHVGIGIEGKEGKQASMAADFSLLEFSHLQRLVLWHGRNAYLRSSLLAQFVIHRGLIIAMIQAVFSSLFFFASIAVYNGFLTVGYATIFTTGPVFSLVLDEDISQENALKYPELYKELQKRRHLSLKTFLIWTWKAIYQGGVIMLGAIFLFDKRLVHVVGISFTSLILTELVMVAVEVKRWHTIMIACEVLTLLVYAGSIFALSSPTLLGTSTFDLPFMLSVEFLWKVSAITAVSCVPVWVGKVFSQRLAPEKATKIR</sequence>
<evidence type="ECO:0000256" key="4">
    <source>
        <dbReference type="ARBA" id="ARBA00022448"/>
    </source>
</evidence>
<keyword evidence="10 18" id="KW-1278">Translocase</keyword>
<evidence type="ECO:0000256" key="3">
    <source>
        <dbReference type="ARBA" id="ARBA00008109"/>
    </source>
</evidence>
<dbReference type="InterPro" id="IPR044492">
    <property type="entry name" value="P_typ_ATPase_HD_dom"/>
</dbReference>
<feature type="binding site" evidence="16">
    <location>
        <position position="465"/>
    </location>
    <ligand>
        <name>ATP</name>
        <dbReference type="ChEBI" id="CHEBI:30616"/>
    </ligand>
</feature>
<dbReference type="AlphaFoldDB" id="A0A8J6C0W1"/>
<feature type="binding site" evidence="16">
    <location>
        <position position="727"/>
    </location>
    <ligand>
        <name>ATP</name>
        <dbReference type="ChEBI" id="CHEBI:30616"/>
    </ligand>
</feature>
<evidence type="ECO:0000256" key="8">
    <source>
        <dbReference type="ARBA" id="ARBA00022840"/>
    </source>
</evidence>
<feature type="binding site" evidence="17">
    <location>
        <position position="835"/>
    </location>
    <ligand>
        <name>Mg(2+)</name>
        <dbReference type="ChEBI" id="CHEBI:18420"/>
    </ligand>
</feature>
<dbReference type="Gene3D" id="3.40.1110.10">
    <property type="entry name" value="Calcium-transporting ATPase, cytoplasmic domain N"/>
    <property type="match status" value="1"/>
</dbReference>
<dbReference type="Gene3D" id="3.40.50.1000">
    <property type="entry name" value="HAD superfamily/HAD-like"/>
    <property type="match status" value="1"/>
</dbReference>
<dbReference type="SFLD" id="SFLDS00003">
    <property type="entry name" value="Haloacid_Dehalogenase"/>
    <property type="match status" value="1"/>
</dbReference>
<keyword evidence="8 16" id="KW-0067">ATP-binding</keyword>
<dbReference type="GO" id="GO:0006890">
    <property type="term" value="P:retrograde vesicle-mediated transport, Golgi to endoplasmic reticulum"/>
    <property type="evidence" value="ECO:0007669"/>
    <property type="project" value="TreeGrafter"/>
</dbReference>
<dbReference type="InterPro" id="IPR032631">
    <property type="entry name" value="P-type_ATPase_N"/>
</dbReference>
<dbReference type="InterPro" id="IPR008250">
    <property type="entry name" value="ATPase_P-typ_transduc_dom_A_sf"/>
</dbReference>
<evidence type="ECO:0000256" key="10">
    <source>
        <dbReference type="ARBA" id="ARBA00022967"/>
    </source>
</evidence>
<dbReference type="SUPFAM" id="SSF81665">
    <property type="entry name" value="Calcium ATPase, transmembrane domain M"/>
    <property type="match status" value="1"/>
</dbReference>
<dbReference type="GO" id="GO:0005802">
    <property type="term" value="C:trans-Golgi network"/>
    <property type="evidence" value="ECO:0007669"/>
    <property type="project" value="TreeGrafter"/>
</dbReference>
<dbReference type="GO" id="GO:0000287">
    <property type="term" value="F:magnesium ion binding"/>
    <property type="evidence" value="ECO:0007669"/>
    <property type="project" value="UniProtKB-UniRule"/>
</dbReference>
<dbReference type="PRINTS" id="PR00119">
    <property type="entry name" value="CATATPASE"/>
</dbReference>
<feature type="transmembrane region" description="Helical" evidence="18">
    <location>
        <begin position="974"/>
        <end position="994"/>
    </location>
</feature>
<dbReference type="InterPro" id="IPR036412">
    <property type="entry name" value="HAD-like_sf"/>
</dbReference>
<dbReference type="EMBL" id="JAGTXO010000088">
    <property type="protein sequence ID" value="KAG8457029.1"/>
    <property type="molecule type" value="Genomic_DNA"/>
</dbReference>
<feature type="transmembrane region" description="Helical" evidence="18">
    <location>
        <begin position="1000"/>
        <end position="1021"/>
    </location>
</feature>
<comment type="subcellular location">
    <subcellularLocation>
        <location evidence="2">Endomembrane system</location>
        <topology evidence="2">Multi-pass membrane protein</topology>
    </subcellularLocation>
    <subcellularLocation>
        <location evidence="18">Membrane</location>
        <topology evidence="18">Multi-pass membrane protein</topology>
    </subcellularLocation>
</comment>
<dbReference type="GO" id="GO:0006897">
    <property type="term" value="P:endocytosis"/>
    <property type="evidence" value="ECO:0007669"/>
    <property type="project" value="TreeGrafter"/>
</dbReference>
<evidence type="ECO:0000256" key="12">
    <source>
        <dbReference type="ARBA" id="ARBA00023055"/>
    </source>
</evidence>
<keyword evidence="9 17" id="KW-0460">Magnesium</keyword>
<feature type="binding site" evidence="16">
    <location>
        <position position="466"/>
    </location>
    <ligand>
        <name>ATP</name>
        <dbReference type="ChEBI" id="CHEBI:30616"/>
    </ligand>
</feature>
<evidence type="ECO:0000313" key="23">
    <source>
        <dbReference type="EMBL" id="KAG8457029.1"/>
    </source>
</evidence>
<evidence type="ECO:0000259" key="21">
    <source>
        <dbReference type="Pfam" id="PF16209"/>
    </source>
</evidence>
<feature type="transmembrane region" description="Helical" evidence="18">
    <location>
        <begin position="896"/>
        <end position="919"/>
    </location>
</feature>